<dbReference type="AlphaFoldDB" id="A0A8H8CUE9"/>
<evidence type="ECO:0000256" key="1">
    <source>
        <dbReference type="SAM" id="MobiDB-lite"/>
    </source>
</evidence>
<feature type="region of interest" description="Disordered" evidence="1">
    <location>
        <begin position="21"/>
        <end position="50"/>
    </location>
</feature>
<proteinExistence type="predicted"/>
<dbReference type="EMBL" id="JAEVHI010000005">
    <property type="protein sequence ID" value="KAG5290941.1"/>
    <property type="molecule type" value="Genomic_DNA"/>
</dbReference>
<evidence type="ECO:0000313" key="3">
    <source>
        <dbReference type="Proteomes" id="UP000670092"/>
    </source>
</evidence>
<protein>
    <submittedName>
        <fullName evidence="2">Uncharacterized protein</fullName>
    </submittedName>
</protein>
<comment type="caution">
    <text evidence="2">The sequence shown here is derived from an EMBL/GenBank/DDBJ whole genome shotgun (WGS) entry which is preliminary data.</text>
</comment>
<organism evidence="2 3">
    <name type="scientific">Ajellomyces capsulatus</name>
    <name type="common">Darling's disease fungus</name>
    <name type="synonym">Histoplasma capsulatum</name>
    <dbReference type="NCBI Taxonomy" id="5037"/>
    <lineage>
        <taxon>Eukaryota</taxon>
        <taxon>Fungi</taxon>
        <taxon>Dikarya</taxon>
        <taxon>Ascomycota</taxon>
        <taxon>Pezizomycotina</taxon>
        <taxon>Eurotiomycetes</taxon>
        <taxon>Eurotiomycetidae</taxon>
        <taxon>Onygenales</taxon>
        <taxon>Ajellomycetaceae</taxon>
        <taxon>Histoplasma</taxon>
    </lineage>
</organism>
<dbReference type="Proteomes" id="UP000670092">
    <property type="component" value="Unassembled WGS sequence"/>
</dbReference>
<reference evidence="2 3" key="1">
    <citation type="submission" date="2021-01" db="EMBL/GenBank/DDBJ databases">
        <title>Chromosome-level genome assembly of a human fungal pathogen reveals clustering of transcriptionally co-regulated genes.</title>
        <authorList>
            <person name="Voorhies M."/>
            <person name="Cohen S."/>
            <person name="Shea T.P."/>
            <person name="Petrus S."/>
            <person name="Munoz J.F."/>
            <person name="Poplawski S."/>
            <person name="Goldman W.E."/>
            <person name="Michael T."/>
            <person name="Cuomo C.A."/>
            <person name="Sil A."/>
            <person name="Beyhan S."/>
        </authorList>
    </citation>
    <scope>NUCLEOTIDE SEQUENCE [LARGE SCALE GENOMIC DNA]</scope>
    <source>
        <strain evidence="2 3">G184AR</strain>
    </source>
</reference>
<name>A0A8H8CUE9_AJECA</name>
<evidence type="ECO:0000313" key="2">
    <source>
        <dbReference type="EMBL" id="KAG5290941.1"/>
    </source>
</evidence>
<sequence length="85" mass="8890">MVENAYVCQLASDGFGWEESASVGVSESRSHTHGPNGPNGPCGSESGARCESHQSLSAQLQVLIYLGARPSVGVSHLSAEDELFI</sequence>
<gene>
    <name evidence="2" type="ORF">I7I52_08117</name>
</gene>
<accession>A0A8H8CUE9</accession>
<dbReference type="VEuPathDB" id="FungiDB:I7I52_08117"/>